<dbReference type="InterPro" id="IPR036291">
    <property type="entry name" value="NAD(P)-bd_dom_sf"/>
</dbReference>
<dbReference type="InterPro" id="IPR008143">
    <property type="entry name" value="Ala_DH/PNT_CS2"/>
</dbReference>
<evidence type="ECO:0000256" key="1">
    <source>
        <dbReference type="ARBA" id="ARBA00005206"/>
    </source>
</evidence>
<comment type="caution">
    <text evidence="9">The sequence shown here is derived from an EMBL/GenBank/DDBJ whole genome shotgun (WGS) entry which is preliminary data.</text>
</comment>
<feature type="domain" description="Alanine dehydrogenase/pyridine nucleotide transhydrogenase N-terminal" evidence="8">
    <location>
        <begin position="4"/>
        <end position="135"/>
    </location>
</feature>
<dbReference type="Pfam" id="PF05222">
    <property type="entry name" value="AlaDh_PNT_N"/>
    <property type="match status" value="1"/>
</dbReference>
<evidence type="ECO:0000256" key="2">
    <source>
        <dbReference type="ARBA" id="ARBA00005689"/>
    </source>
</evidence>
<keyword evidence="10" id="KW-1185">Reference proteome</keyword>
<dbReference type="Proteomes" id="UP001597251">
    <property type="component" value="Unassembled WGS sequence"/>
</dbReference>
<dbReference type="PROSITE" id="PS00837">
    <property type="entry name" value="ALADH_PNT_2"/>
    <property type="match status" value="1"/>
</dbReference>
<dbReference type="PANTHER" id="PTHR42795">
    <property type="entry name" value="ALANINE DEHYDROGENASE"/>
    <property type="match status" value="1"/>
</dbReference>
<evidence type="ECO:0000259" key="7">
    <source>
        <dbReference type="SMART" id="SM01002"/>
    </source>
</evidence>
<dbReference type="PANTHER" id="PTHR42795:SF1">
    <property type="entry name" value="ALANINE DEHYDROGENASE"/>
    <property type="match status" value="1"/>
</dbReference>
<dbReference type="CDD" id="cd05305">
    <property type="entry name" value="L-AlaDH"/>
    <property type="match status" value="1"/>
</dbReference>
<dbReference type="SMART" id="SM01002">
    <property type="entry name" value="AlaDh_PNT_C"/>
    <property type="match status" value="1"/>
</dbReference>
<dbReference type="InterPro" id="IPR007698">
    <property type="entry name" value="AlaDH/PNT_NAD(H)-bd"/>
</dbReference>
<protein>
    <recommendedName>
        <fullName evidence="3 6">Alanine dehydrogenase</fullName>
        <ecNumber evidence="3 6">1.4.1.1</ecNumber>
    </recommendedName>
</protein>
<evidence type="ECO:0000256" key="3">
    <source>
        <dbReference type="ARBA" id="ARBA00012897"/>
    </source>
</evidence>
<reference evidence="10" key="1">
    <citation type="journal article" date="2019" name="Int. J. Syst. Evol. Microbiol.">
        <title>The Global Catalogue of Microorganisms (GCM) 10K type strain sequencing project: providing services to taxonomists for standard genome sequencing and annotation.</title>
        <authorList>
            <consortium name="The Broad Institute Genomics Platform"/>
            <consortium name="The Broad Institute Genome Sequencing Center for Infectious Disease"/>
            <person name="Wu L."/>
            <person name="Ma J."/>
        </authorList>
    </citation>
    <scope>NUCLEOTIDE SEQUENCE [LARGE SCALE GENOMIC DNA]</scope>
    <source>
        <strain evidence="10">CCM 8936</strain>
    </source>
</reference>
<dbReference type="SUPFAM" id="SSF51735">
    <property type="entry name" value="NAD(P)-binding Rossmann-fold domains"/>
    <property type="match status" value="1"/>
</dbReference>
<comment type="catalytic activity">
    <reaction evidence="6">
        <text>L-alanine + NAD(+) + H2O = pyruvate + NH4(+) + NADH + H(+)</text>
        <dbReference type="Rhea" id="RHEA:18405"/>
        <dbReference type="ChEBI" id="CHEBI:15361"/>
        <dbReference type="ChEBI" id="CHEBI:15377"/>
        <dbReference type="ChEBI" id="CHEBI:15378"/>
        <dbReference type="ChEBI" id="CHEBI:28938"/>
        <dbReference type="ChEBI" id="CHEBI:57540"/>
        <dbReference type="ChEBI" id="CHEBI:57945"/>
        <dbReference type="ChEBI" id="CHEBI:57972"/>
        <dbReference type="EC" id="1.4.1.1"/>
    </reaction>
</comment>
<feature type="domain" description="Alanine dehydrogenase/pyridine nucleotide transhydrogenase NAD(H)-binding" evidence="7">
    <location>
        <begin position="147"/>
        <end position="296"/>
    </location>
</feature>
<dbReference type="PIRSF" id="PIRSF000183">
    <property type="entry name" value="Alanine_dh"/>
    <property type="match status" value="1"/>
</dbReference>
<keyword evidence="5 6" id="KW-0520">NAD</keyword>
<keyword evidence="4 6" id="KW-0560">Oxidoreductase</keyword>
<evidence type="ECO:0000259" key="8">
    <source>
        <dbReference type="SMART" id="SM01003"/>
    </source>
</evidence>
<dbReference type="EC" id="1.4.1.1" evidence="3 6"/>
<comment type="pathway">
    <text evidence="1">Amino-acid degradation; L-alanine degradation via dehydrogenase pathway; NH(3) and pyruvate from L-alanine: step 1/1.</text>
</comment>
<gene>
    <name evidence="9" type="primary">ald</name>
    <name evidence="9" type="ORF">ACFQ42_02535</name>
</gene>
<evidence type="ECO:0000256" key="6">
    <source>
        <dbReference type="PIRNR" id="PIRNR000183"/>
    </source>
</evidence>
<proteinExistence type="inferred from homology"/>
<organism evidence="9 10">
    <name type="scientific">Companilactobacillus keshanensis</name>
    <dbReference type="NCBI Taxonomy" id="2486003"/>
    <lineage>
        <taxon>Bacteria</taxon>
        <taxon>Bacillati</taxon>
        <taxon>Bacillota</taxon>
        <taxon>Bacilli</taxon>
        <taxon>Lactobacillales</taxon>
        <taxon>Lactobacillaceae</taxon>
        <taxon>Companilactobacillus</taxon>
    </lineage>
</organism>
<evidence type="ECO:0000256" key="4">
    <source>
        <dbReference type="ARBA" id="ARBA00023002"/>
    </source>
</evidence>
<sequence length="371" mass="39222">MKIGIPKEIKNQEERVGSTPSGVANLVRAGHEVVVETGAGIGSGYPDSDYTAMGASIGSAQDAWNCEMVIKVKEPLQSEYKYFREDLIIYTYLHLAADKELTEALLNAKTTGVGYETMVGPRGGLPLLVPMSEIAGRMSVQVGAHFLEEPHQGKGLLLGGVPGVRRGNVTVIGAGTVGFNAAKMAIGLGANVTILDINAQRLAELENIFDGKIQTLMSNEHNIAECVKNSDLVIGAVLIPGAVAPTLVTEEMIKSMEPGSVIVDIPIDQGGIFETSSKATTHDDPIYIKHGVIHYTVANIPGAVPKTATEALSSATIPYALQIANKGLARASENNTIFTGINTHAGNLTEKAVAESLEMPYKKYSADAKLV</sequence>
<dbReference type="SUPFAM" id="SSF52283">
    <property type="entry name" value="Formate/glycerate dehydrogenase catalytic domain-like"/>
    <property type="match status" value="1"/>
</dbReference>
<dbReference type="EMBL" id="JBHTOI010000005">
    <property type="protein sequence ID" value="MFD1417638.1"/>
    <property type="molecule type" value="Genomic_DNA"/>
</dbReference>
<evidence type="ECO:0000256" key="5">
    <source>
        <dbReference type="ARBA" id="ARBA00023027"/>
    </source>
</evidence>
<dbReference type="GO" id="GO:0000286">
    <property type="term" value="F:alanine dehydrogenase activity"/>
    <property type="evidence" value="ECO:0007669"/>
    <property type="project" value="UniProtKB-EC"/>
</dbReference>
<evidence type="ECO:0000313" key="9">
    <source>
        <dbReference type="EMBL" id="MFD1417638.1"/>
    </source>
</evidence>
<dbReference type="RefSeq" id="WP_125674555.1">
    <property type="nucleotide sequence ID" value="NZ_JBHTOI010000005.1"/>
</dbReference>
<dbReference type="Gene3D" id="3.40.50.720">
    <property type="entry name" value="NAD(P)-binding Rossmann-like Domain"/>
    <property type="match status" value="2"/>
</dbReference>
<comment type="similarity">
    <text evidence="2 6">Belongs to the AlaDH/PNT family.</text>
</comment>
<accession>A0ABW4BSP7</accession>
<dbReference type="NCBIfam" id="TIGR00518">
    <property type="entry name" value="alaDH"/>
    <property type="match status" value="1"/>
</dbReference>
<evidence type="ECO:0000313" key="10">
    <source>
        <dbReference type="Proteomes" id="UP001597251"/>
    </source>
</evidence>
<dbReference type="SMART" id="SM01003">
    <property type="entry name" value="AlaDh_PNT_N"/>
    <property type="match status" value="1"/>
</dbReference>
<dbReference type="Pfam" id="PF01262">
    <property type="entry name" value="AlaDh_PNT_C"/>
    <property type="match status" value="1"/>
</dbReference>
<name>A0ABW4BSP7_9LACO</name>
<dbReference type="InterPro" id="IPR007886">
    <property type="entry name" value="AlaDH/PNT_N"/>
</dbReference>
<dbReference type="InterPro" id="IPR008141">
    <property type="entry name" value="Ala_DH"/>
</dbReference>